<dbReference type="InterPro" id="IPR015931">
    <property type="entry name" value="Acnase/IPM_dHydase_lsu_aba_1/3"/>
</dbReference>
<evidence type="ECO:0000256" key="4">
    <source>
        <dbReference type="ARBA" id="ARBA00022946"/>
    </source>
</evidence>
<dbReference type="Gene3D" id="3.20.19.10">
    <property type="entry name" value="Aconitase, domain 4"/>
    <property type="match status" value="1"/>
</dbReference>
<feature type="compositionally biased region" description="Polar residues" evidence="9">
    <location>
        <begin position="951"/>
        <end position="960"/>
    </location>
</feature>
<evidence type="ECO:0000256" key="6">
    <source>
        <dbReference type="ARBA" id="ARBA00023014"/>
    </source>
</evidence>
<dbReference type="FunFam" id="3.30.499.10:FF:000003">
    <property type="entry name" value="Aconitate hydratase, mitochondrial"/>
    <property type="match status" value="1"/>
</dbReference>
<evidence type="ECO:0000256" key="1">
    <source>
        <dbReference type="ARBA" id="ARBA00004173"/>
    </source>
</evidence>
<evidence type="ECO:0000256" key="7">
    <source>
        <dbReference type="ARBA" id="ARBA00023128"/>
    </source>
</evidence>
<feature type="compositionally biased region" description="Low complexity" evidence="9">
    <location>
        <begin position="985"/>
        <end position="1005"/>
    </location>
</feature>
<evidence type="ECO:0000313" key="12">
    <source>
        <dbReference type="Proteomes" id="UP000309340"/>
    </source>
</evidence>
<dbReference type="InterPro" id="IPR015932">
    <property type="entry name" value="Aconitase_dom2"/>
</dbReference>
<dbReference type="InterPro" id="IPR037198">
    <property type="entry name" value="MutL_C_sf"/>
</dbReference>
<dbReference type="InterPro" id="IPR000573">
    <property type="entry name" value="AconitaseA/IPMdHydase_ssu_swvl"/>
</dbReference>
<feature type="region of interest" description="Disordered" evidence="9">
    <location>
        <begin position="555"/>
        <end position="590"/>
    </location>
</feature>
<dbReference type="SUPFAM" id="SSF118116">
    <property type="entry name" value="DNA mismatch repair protein MutL"/>
    <property type="match status" value="1"/>
</dbReference>
<dbReference type="GO" id="GO:0005829">
    <property type="term" value="C:cytosol"/>
    <property type="evidence" value="ECO:0007669"/>
    <property type="project" value="TreeGrafter"/>
</dbReference>
<dbReference type="InterPro" id="IPR018136">
    <property type="entry name" value="Aconitase_4Fe-4S_BS"/>
</dbReference>
<dbReference type="InterPro" id="IPR014790">
    <property type="entry name" value="MutL_C"/>
</dbReference>
<evidence type="ECO:0000259" key="10">
    <source>
        <dbReference type="SMART" id="SM00853"/>
    </source>
</evidence>
<proteinExistence type="inferred from homology"/>
<evidence type="ECO:0000256" key="9">
    <source>
        <dbReference type="SAM" id="MobiDB-lite"/>
    </source>
</evidence>
<dbReference type="EMBL" id="NAJQ01000398">
    <property type="protein sequence ID" value="TKA70395.1"/>
    <property type="molecule type" value="Genomic_DNA"/>
</dbReference>
<dbReference type="PANTHER" id="PTHR43160:SF2">
    <property type="entry name" value="HOMOCITRATE DEHYDRATASE, MITOCHONDRIAL"/>
    <property type="match status" value="1"/>
</dbReference>
<dbReference type="FunFam" id="3.40.1060.10:FF:000001">
    <property type="entry name" value="Aconitate hydratase, mitochondrial"/>
    <property type="match status" value="1"/>
</dbReference>
<feature type="compositionally biased region" description="Basic residues" evidence="9">
    <location>
        <begin position="409"/>
        <end position="419"/>
    </location>
</feature>
<dbReference type="Gene3D" id="3.30.499.10">
    <property type="entry name" value="Aconitase, domain 3"/>
    <property type="match status" value="2"/>
</dbReference>
<dbReference type="PRINTS" id="PR00415">
    <property type="entry name" value="ACONITASE"/>
</dbReference>
<protein>
    <recommendedName>
        <fullName evidence="10">MutL C-terminal dimerisation domain-containing protein</fullName>
    </recommendedName>
</protein>
<dbReference type="Pfam" id="PF00694">
    <property type="entry name" value="Aconitase_C"/>
    <property type="match status" value="1"/>
</dbReference>
<dbReference type="InterPro" id="IPR036890">
    <property type="entry name" value="HATPase_C_sf"/>
</dbReference>
<dbReference type="STRING" id="329884.A0A4U0X796"/>
<dbReference type="SUPFAM" id="SSF55874">
    <property type="entry name" value="ATPase domain of HSP90 chaperone/DNA topoisomerase II/histidine kinase"/>
    <property type="match status" value="1"/>
</dbReference>
<keyword evidence="3" id="KW-0479">Metal-binding</keyword>
<feature type="domain" description="MutL C-terminal dimerisation" evidence="10">
    <location>
        <begin position="779"/>
        <end position="923"/>
    </location>
</feature>
<feature type="compositionally biased region" description="Low complexity" evidence="9">
    <location>
        <begin position="459"/>
        <end position="469"/>
    </location>
</feature>
<keyword evidence="5" id="KW-0408">Iron</keyword>
<comment type="subcellular location">
    <subcellularLocation>
        <location evidence="1">Mitochondrion</location>
    </subcellularLocation>
</comment>
<name>A0A4U0X796_9PEZI</name>
<organism evidence="11 12">
    <name type="scientific">Friedmanniomyces simplex</name>
    <dbReference type="NCBI Taxonomy" id="329884"/>
    <lineage>
        <taxon>Eukaryota</taxon>
        <taxon>Fungi</taxon>
        <taxon>Dikarya</taxon>
        <taxon>Ascomycota</taxon>
        <taxon>Pezizomycotina</taxon>
        <taxon>Dothideomycetes</taxon>
        <taxon>Dothideomycetidae</taxon>
        <taxon>Mycosphaerellales</taxon>
        <taxon>Teratosphaeriaceae</taxon>
        <taxon>Friedmanniomyces</taxon>
    </lineage>
</organism>
<dbReference type="FunFam" id="3.30.499.10:FF:000004">
    <property type="entry name" value="Aconitate hydratase, mitochondrial"/>
    <property type="match status" value="1"/>
</dbReference>
<dbReference type="InterPro" id="IPR050926">
    <property type="entry name" value="Aconitase/IPM_isomerase"/>
</dbReference>
<comment type="caution">
    <text evidence="11">The sequence shown here is derived from an EMBL/GenBank/DDBJ whole genome shotgun (WGS) entry which is preliminary data.</text>
</comment>
<evidence type="ECO:0000256" key="5">
    <source>
        <dbReference type="ARBA" id="ARBA00023004"/>
    </source>
</evidence>
<dbReference type="Pfam" id="PF00330">
    <property type="entry name" value="Aconitase"/>
    <property type="match status" value="1"/>
</dbReference>
<keyword evidence="6" id="KW-0411">Iron-sulfur</keyword>
<dbReference type="InterPro" id="IPR006248">
    <property type="entry name" value="Aconitase_mito-like"/>
</dbReference>
<sequence>MSRILPLPKDAVTQIHSSKQITSLQGVVLALLENSLDAGASKVDTIIDFRRGGCTIEDNGSGIPPTEFEPDGGLGRMYHTSKFGVDDNGRELYGSSGTYLASLAALSLLSVTSRHREHHDHATLVIHRGSILARHIPAPQSHELALAHGTLVTVRDLFGNMPVRVKQRALAAAGGAEDERAWQELKHGIAALLLAWARPCAIKLKDANCESKTLVCVGRSSAFDGALTEKTLNQLAGKAVKHDFRDGLPILFQVGIASQESRHKWVPVSASAGGVSVRGAICLDPAPTKQCQFISIGIHPCATGKGHHDLYDVINRVVANSSFGAVDDAKNIDEAEKVRREHDRRYKTDGYTQKQLKGRKSVDRWPMFVLKIQTSDRLTHAIAESISEASLKATVDLLEATATEWLTAHHFRPKQRRRKRNEEQVAPAVASTSPLPRASNVRGPNERTGASTPATPSLKRPATSTSATTSRKRRIVDLSEKPGSRGADTLRPNNSAYFDGLSRIKSGRGSFFDDCWGARKPATAPAGQAGTAVAPSRRTKHPFKLHVVEVGQLSTTLGSRPESGGTPHPRATCNTETGNHALTTSDDFGSVDSEAFREATEKAECDYQAPEEDVQRPGSSIVATVADRTEDRVLDWMDPITKQMYRVNSRTGVVLPTVTIAPPEESFAHVPAPSRQKAAINTSVSSAGQALSLAHRTHLPRATSESRWLHGFLKDWDNPVFQKQDDERIPVVSFDGPGVDPVEAGQHRCVDHALTQHFTETDDKGTSKLSKAGLKQAKFIRQVDHKFILCSMRDLEADGGRNTLVLVDQHAASERVILEGLLTELCTPLDPGVPAASYTTNTGSRSAVLTTVLDRPQRFLISEKEMELFAKHGQHFANSGILSAIMFNDVLSVAQCEELLAELTLCAFPFMCAHGRVRGAIRTRKCANGGGERETGGMISPVREADEEVVSSWQMQSRAENSPIPVRSEIEEGIESISQAPQGGSPTSTSSSHSYLPPSYDSLHPGTGGAGSTSPTTPVEPDGITDTLPPRPEDRTAVGQLLTWIPSTPRTPLEKPPRLRKPVLIPQLDVPPVGESVPFQRCYSDALASHDVPMREFVAFLDGLSVAQAPTSALQGMNVVGAGIRMVPLPFAGIAGRGISALASSGSGKSGSRARLYLSRAAQEYFAPRGLRVRIVKDDELGSHTLHMPPDAPRLAPLSKDTLTDSICTRRLTAIGPHAAVLRWDVPEPDGEVKQVDRLARKHLQHRLSRNAKEVAKLRDQQWQGRGFEGALEEEKRCSRLRMLAARRSGVASTRTLFALPGSLRTFVLQRRSLATATDSIPAVASDVEARTPPYTKLLRRLREVRRLLPTRPLTLAEKILFSHLDNPEESLLEGTSNGADIRAKATLKLKPDRVAMQDASAQMALLQFMSCRLPSTAVPASIHCDHMIVGEKGADTDLPNSITGNKEVYDFLESAAKKYGIEFWPPGAGIIHQAVLENYAAPGLMMLGTDSHTPNAGGLGAIAIGVGGADAVDALVDAPWELKAPKVRGVRLEGKLSGWASPKDVIMSLAGKLTVRGGTGYIIEYTGPGVESLSCTGMATICNMGAEIGATTSIFPFTPSSHVPYLRSTHRGSIAEQAAAIAASPGVHNLLVADAGAQYDDEVVINLSELEPHINGPFTPDLSTPLSAFKKVAQANEWPETFGAGLIGSCTNSSYADMTRCESVVRQASEAGLKPKADFFITPGSEQIRATVDRDGTMQTFEDAGGIVLANACGPCIGQWSRTDGVQKGENNAIFTSYNRNFPGRNDGNRKTMNFLASPELVTAISYSGRTDFNPLTDSIPLPNGQQFRFEPPHGTDLPSKGFAAGNPAFQPTPPTPDSTVEIAVDPQSDRLALLEPFEPFPQGELTGMKVLVRVKGQCTTDTISAAGPWLKYKGHLPNISENTLIGAVSADTNAVNSVTDTDGSSHTIPELAAKWKSAGQPWIVVAEHNYGEGSAREHAALQPRYLGGRLIVAKSFARIHETNLKKQGVVPLTFANETDYDKLAGCDEVSTEGLYDVLQSGGNGTVSLSVKKHGTGEAFSVPVRFNLSRDQCGFILAGSALNLLSLRGKGA</sequence>
<reference evidence="11 12" key="1">
    <citation type="submission" date="2017-03" db="EMBL/GenBank/DDBJ databases">
        <title>Genomes of endolithic fungi from Antarctica.</title>
        <authorList>
            <person name="Coleine C."/>
            <person name="Masonjones S."/>
            <person name="Stajich J.E."/>
        </authorList>
    </citation>
    <scope>NUCLEOTIDE SEQUENCE [LARGE SCALE GENOMIC DNA]</scope>
    <source>
        <strain evidence="11 12">CCFEE 5184</strain>
    </source>
</reference>
<dbReference type="Proteomes" id="UP000309340">
    <property type="component" value="Unassembled WGS sequence"/>
</dbReference>
<dbReference type="GO" id="GO:0005524">
    <property type="term" value="F:ATP binding"/>
    <property type="evidence" value="ECO:0007669"/>
    <property type="project" value="InterPro"/>
</dbReference>
<keyword evidence="12" id="KW-1185">Reference proteome</keyword>
<dbReference type="InterPro" id="IPR015928">
    <property type="entry name" value="Aconitase/3IPM_dehydase_swvl"/>
</dbReference>
<dbReference type="PANTHER" id="PTHR43160">
    <property type="entry name" value="ACONITATE HYDRATASE B"/>
    <property type="match status" value="1"/>
</dbReference>
<dbReference type="Gene3D" id="3.30.1540.20">
    <property type="entry name" value="MutL, C-terminal domain, dimerisation subdomain"/>
    <property type="match status" value="1"/>
</dbReference>
<dbReference type="Gene3D" id="3.40.1060.10">
    <property type="entry name" value="Aconitase, Domain 2"/>
    <property type="match status" value="1"/>
</dbReference>
<feature type="region of interest" description="Disordered" evidence="9">
    <location>
        <begin position="978"/>
        <end position="1034"/>
    </location>
</feature>
<dbReference type="NCBIfam" id="NF005558">
    <property type="entry name" value="PRK07229.1"/>
    <property type="match status" value="1"/>
</dbReference>
<dbReference type="NCBIfam" id="TIGR01340">
    <property type="entry name" value="aconitase_mito"/>
    <property type="match status" value="1"/>
</dbReference>
<dbReference type="GO" id="GO:0051539">
    <property type="term" value="F:4 iron, 4 sulfur cluster binding"/>
    <property type="evidence" value="ECO:0007669"/>
    <property type="project" value="InterPro"/>
</dbReference>
<keyword evidence="4" id="KW-0809">Transit peptide</keyword>
<dbReference type="Gene3D" id="3.30.565.10">
    <property type="entry name" value="Histidine kinase-like ATPase, C-terminal domain"/>
    <property type="match status" value="1"/>
</dbReference>
<dbReference type="PROSITE" id="PS01244">
    <property type="entry name" value="ACONITASE_2"/>
    <property type="match status" value="1"/>
</dbReference>
<evidence type="ECO:0000256" key="2">
    <source>
        <dbReference type="ARBA" id="ARBA00007185"/>
    </source>
</evidence>
<evidence type="ECO:0000313" key="11">
    <source>
        <dbReference type="EMBL" id="TKA70395.1"/>
    </source>
</evidence>
<dbReference type="SUPFAM" id="SSF52016">
    <property type="entry name" value="LeuD/IlvD-like"/>
    <property type="match status" value="1"/>
</dbReference>
<dbReference type="InterPro" id="IPR001030">
    <property type="entry name" value="Acoase/IPM_deHydtase_lsu_aba"/>
</dbReference>
<feature type="compositionally biased region" description="Polar residues" evidence="9">
    <location>
        <begin position="572"/>
        <end position="587"/>
    </location>
</feature>
<dbReference type="SUPFAM" id="SSF53732">
    <property type="entry name" value="Aconitase iron-sulfur domain"/>
    <property type="match status" value="1"/>
</dbReference>
<dbReference type="InterPro" id="IPR036008">
    <property type="entry name" value="Aconitase_4Fe-4S_dom"/>
</dbReference>
<keyword evidence="7" id="KW-0496">Mitochondrion</keyword>
<dbReference type="SMART" id="SM00853">
    <property type="entry name" value="MutL_C"/>
    <property type="match status" value="1"/>
</dbReference>
<dbReference type="GO" id="GO:0006099">
    <property type="term" value="P:tricarboxylic acid cycle"/>
    <property type="evidence" value="ECO:0007669"/>
    <property type="project" value="InterPro"/>
</dbReference>
<dbReference type="GO" id="GO:0003994">
    <property type="term" value="F:aconitate hydratase activity"/>
    <property type="evidence" value="ECO:0007669"/>
    <property type="project" value="InterPro"/>
</dbReference>
<feature type="region of interest" description="Disordered" evidence="9">
    <location>
        <begin position="926"/>
        <end position="964"/>
    </location>
</feature>
<gene>
    <name evidence="11" type="ORF">B0A55_05608</name>
</gene>
<dbReference type="GO" id="GO:0046872">
    <property type="term" value="F:metal ion binding"/>
    <property type="evidence" value="ECO:0007669"/>
    <property type="project" value="UniProtKB-KW"/>
</dbReference>
<dbReference type="InterPro" id="IPR042120">
    <property type="entry name" value="MutL_C_dimsub"/>
</dbReference>
<dbReference type="Pfam" id="PF13589">
    <property type="entry name" value="HATPase_c_3"/>
    <property type="match status" value="1"/>
</dbReference>
<feature type="region of interest" description="Disordered" evidence="9">
    <location>
        <begin position="409"/>
        <end position="495"/>
    </location>
</feature>
<dbReference type="GO" id="GO:0005739">
    <property type="term" value="C:mitochondrion"/>
    <property type="evidence" value="ECO:0007669"/>
    <property type="project" value="UniProtKB-SubCell"/>
</dbReference>
<evidence type="ECO:0000256" key="8">
    <source>
        <dbReference type="ARBA" id="ARBA00023239"/>
    </source>
</evidence>
<dbReference type="OrthoDB" id="2224430at2759"/>
<keyword evidence="8" id="KW-0456">Lyase</keyword>
<comment type="similarity">
    <text evidence="2">Belongs to the aconitase/IPM isomerase family.</text>
</comment>
<evidence type="ECO:0000256" key="3">
    <source>
        <dbReference type="ARBA" id="ARBA00022723"/>
    </source>
</evidence>
<dbReference type="FunFam" id="3.20.19.10:FF:000002">
    <property type="entry name" value="Aconitate hydratase, mitochondrial"/>
    <property type="match status" value="1"/>
</dbReference>
<dbReference type="GO" id="GO:0006298">
    <property type="term" value="P:mismatch repair"/>
    <property type="evidence" value="ECO:0007669"/>
    <property type="project" value="InterPro"/>
</dbReference>
<accession>A0A4U0X796</accession>